<proteinExistence type="predicted"/>
<accession>E3T6Q7</accession>
<reference evidence="1" key="2">
    <citation type="journal article" date="2010" name="Appl. Environ. Microbiol.">
        <title>Comparative analysis of acidobacterial genomic fragments from terrestrial and aquatic metagenomic libraries, with emphasis on acidobacteria subdivision 6.</title>
        <authorList>
            <person name="Kielak A.M."/>
            <person name="van Veen J.A."/>
            <person name="Kowalchuk G.A."/>
        </authorList>
    </citation>
    <scope>NUCLEOTIDE SEQUENCE</scope>
</reference>
<sequence>MSPWRKVSPSMVLVSGRMSTTVTGMKLRTCATNPSIRDPTSTCSAGRAA</sequence>
<reference evidence="1" key="1">
    <citation type="submission" date="2009-12" db="EMBL/GenBank/DDBJ databases">
        <authorList>
            <person name="Kielak A."/>
            <person name="van Veen J.A."/>
            <person name="Kowalchuk G.A."/>
        </authorList>
    </citation>
    <scope>NUCLEOTIDE SEQUENCE</scope>
</reference>
<evidence type="ECO:0000313" key="1">
    <source>
        <dbReference type="EMBL" id="ADC36001.1"/>
    </source>
</evidence>
<organism evidence="1">
    <name type="scientific">uncultured bacterium 259</name>
    <dbReference type="NCBI Taxonomy" id="698386"/>
    <lineage>
        <taxon>Bacteria</taxon>
        <taxon>environmental samples</taxon>
    </lineage>
</organism>
<dbReference type="AlphaFoldDB" id="E3T6Q7"/>
<dbReference type="EMBL" id="GU260708">
    <property type="protein sequence ID" value="ADC36001.1"/>
    <property type="molecule type" value="Genomic_DNA"/>
</dbReference>
<protein>
    <submittedName>
        <fullName evidence="1">Uncharacterized protein</fullName>
    </submittedName>
</protein>
<name>E3T6Q7_9BACT</name>